<dbReference type="EnsemblMetazoa" id="XM_016807180.2">
    <property type="protein sequence ID" value="XP_016662669.1"/>
    <property type="gene ID" value="LOC107884636"/>
</dbReference>
<keyword evidence="1" id="KW-0732">Signal</keyword>
<name>A0A8R2D780_ACYPI</name>
<evidence type="ECO:0000313" key="2">
    <source>
        <dbReference type="EnsemblMetazoa" id="XP_016662669.1"/>
    </source>
</evidence>
<keyword evidence="3" id="KW-1185">Reference proteome</keyword>
<dbReference type="KEGG" id="api:107884636"/>
<reference evidence="3" key="1">
    <citation type="submission" date="2010-06" db="EMBL/GenBank/DDBJ databases">
        <authorList>
            <person name="Jiang H."/>
            <person name="Abraham K."/>
            <person name="Ali S."/>
            <person name="Alsbrooks S.L."/>
            <person name="Anim B.N."/>
            <person name="Anosike U.S."/>
            <person name="Attaway T."/>
            <person name="Bandaranaike D.P."/>
            <person name="Battles P.K."/>
            <person name="Bell S.N."/>
            <person name="Bell A.V."/>
            <person name="Beltran B."/>
            <person name="Bickham C."/>
            <person name="Bustamante Y."/>
            <person name="Caleb T."/>
            <person name="Canada A."/>
            <person name="Cardenas V."/>
            <person name="Carter K."/>
            <person name="Chacko J."/>
            <person name="Chandrabose M.N."/>
            <person name="Chavez D."/>
            <person name="Chavez A."/>
            <person name="Chen L."/>
            <person name="Chu H.-S."/>
            <person name="Claassen K.J."/>
            <person name="Cockrell R."/>
            <person name="Collins M."/>
            <person name="Cooper J.A."/>
            <person name="Cree A."/>
            <person name="Curry S.M."/>
            <person name="Da Y."/>
            <person name="Dao M.D."/>
            <person name="Das B."/>
            <person name="Davila M.-L."/>
            <person name="Davy-Carroll L."/>
            <person name="Denson S."/>
            <person name="Dinh H."/>
            <person name="Ebong V.E."/>
            <person name="Edwards J.R."/>
            <person name="Egan A."/>
            <person name="El-Daye J."/>
            <person name="Escobedo L."/>
            <person name="Fernandez S."/>
            <person name="Fernando P.R."/>
            <person name="Flagg N."/>
            <person name="Forbes L.D."/>
            <person name="Fowler R.G."/>
            <person name="Fu Q."/>
            <person name="Gabisi R.A."/>
            <person name="Ganer J."/>
            <person name="Garbino Pronczuk A."/>
            <person name="Garcia R.M."/>
            <person name="Garner T."/>
            <person name="Garrett T.E."/>
            <person name="Gonzalez D.A."/>
            <person name="Hamid H."/>
            <person name="Hawkins E.S."/>
            <person name="Hirani K."/>
            <person name="Hogues M.E."/>
            <person name="Hollins B."/>
            <person name="Hsiao C.-H."/>
            <person name="Jabil R."/>
            <person name="James M.L."/>
            <person name="Jhangiani S.N."/>
            <person name="Johnson B."/>
            <person name="Johnson Q."/>
            <person name="Joshi V."/>
            <person name="Kalu J.B."/>
            <person name="Kam C."/>
            <person name="Kashfia A."/>
            <person name="Keebler J."/>
            <person name="Kisamo H."/>
            <person name="Kovar C.L."/>
            <person name="Lago L.A."/>
            <person name="Lai C.-Y."/>
            <person name="Laidlaw J."/>
            <person name="Lara F."/>
            <person name="Le T.-K."/>
            <person name="Lee S.L."/>
            <person name="Legall F.H."/>
            <person name="Lemon S.J."/>
            <person name="Lewis L.R."/>
            <person name="Li B."/>
            <person name="Liu Y."/>
            <person name="Liu Y.-S."/>
            <person name="Lopez J."/>
            <person name="Lozado R.J."/>
            <person name="Lu J."/>
            <person name="Madu R.C."/>
            <person name="Maheshwari M."/>
            <person name="Maheshwari R."/>
            <person name="Malloy K."/>
            <person name="Martinez E."/>
            <person name="Mathew T."/>
            <person name="Mercado I.C."/>
            <person name="Mercado C."/>
            <person name="Meyer B."/>
            <person name="Montgomery K."/>
            <person name="Morgan M.B."/>
            <person name="Munidasa M."/>
            <person name="Nazareth L.V."/>
            <person name="Nelson J."/>
            <person name="Ng B.M."/>
            <person name="Nguyen N.B."/>
            <person name="Nguyen P.Q."/>
            <person name="Nguyen T."/>
            <person name="Obregon M."/>
            <person name="Okwuonu G.O."/>
            <person name="Onwere C.G."/>
            <person name="Orozco G."/>
            <person name="Parra A."/>
            <person name="Patel S."/>
            <person name="Patil S."/>
            <person name="Perez A."/>
            <person name="Perez Y."/>
            <person name="Pham C."/>
            <person name="Primus E.L."/>
            <person name="Pu L.-L."/>
            <person name="Puazo M."/>
            <person name="Qin X."/>
            <person name="Quiroz J.B."/>
            <person name="Reese J."/>
            <person name="Richards S."/>
            <person name="Rives C.M."/>
            <person name="Robberts R."/>
            <person name="Ruiz S.J."/>
            <person name="Ruiz M.J."/>
            <person name="Santibanez J."/>
            <person name="Schneider B.W."/>
            <person name="Sisson I."/>
            <person name="Smith M."/>
            <person name="Sodergren E."/>
            <person name="Song X.-Z."/>
            <person name="Song B.B."/>
            <person name="Summersgill H."/>
            <person name="Thelus R."/>
            <person name="Thornton R.D."/>
            <person name="Trejos Z.Y."/>
            <person name="Usmani K."/>
            <person name="Vattathil S."/>
            <person name="Villasana D."/>
            <person name="Walker D.L."/>
            <person name="Wang S."/>
            <person name="Wang K."/>
            <person name="White C.S."/>
            <person name="Williams A.C."/>
            <person name="Williamson J."/>
            <person name="Wilson K."/>
            <person name="Woghiren I.O."/>
            <person name="Woodworth J.R."/>
            <person name="Worley K.C."/>
            <person name="Wright R.A."/>
            <person name="Wu W."/>
            <person name="Young L."/>
            <person name="Zhang L."/>
            <person name="Zhang J."/>
            <person name="Zhu Y."/>
            <person name="Muzny D.M."/>
            <person name="Weinstock G."/>
            <person name="Gibbs R.A."/>
        </authorList>
    </citation>
    <scope>NUCLEOTIDE SEQUENCE [LARGE SCALE GENOMIC DNA]</scope>
    <source>
        <strain evidence="3">LSR1</strain>
    </source>
</reference>
<proteinExistence type="predicted"/>
<evidence type="ECO:0008006" key="4">
    <source>
        <dbReference type="Google" id="ProtNLM"/>
    </source>
</evidence>
<dbReference type="OrthoDB" id="6611940at2759"/>
<dbReference type="AlphaFoldDB" id="A0A8R2D780"/>
<protein>
    <recommendedName>
        <fullName evidence="4">MD-2-related lipid-recognition domain-containing protein</fullName>
    </recommendedName>
</protein>
<dbReference type="Gene3D" id="2.70.220.10">
    <property type="entry name" value="Ganglioside GM2 activator"/>
    <property type="match status" value="1"/>
</dbReference>
<dbReference type="Proteomes" id="UP000007819">
    <property type="component" value="Chromosome X"/>
</dbReference>
<reference evidence="2" key="2">
    <citation type="submission" date="2022-06" db="UniProtKB">
        <authorList>
            <consortium name="EnsemblMetazoa"/>
        </authorList>
    </citation>
    <scope>IDENTIFICATION</scope>
</reference>
<evidence type="ECO:0000313" key="3">
    <source>
        <dbReference type="Proteomes" id="UP000007819"/>
    </source>
</evidence>
<dbReference type="InterPro" id="IPR036846">
    <property type="entry name" value="GM2-AP_sf"/>
</dbReference>
<dbReference type="RefSeq" id="XP_016662669.1">
    <property type="nucleotide sequence ID" value="XM_016807180.2"/>
</dbReference>
<sequence length="200" mass="22638">MKNPAPMLPFLESDEVNNSFVFDYVADMPSKNQIGEYRAVYEKIYACESTVNHSIRFNFQFSKKSSSITELKGNATYLIPFDDTLTLDTNLASWSLTGGWKPNSAVYITKSACTNTKKILGNTWNSMVKAFDIASTGCPIPVGTYIAPGINLKELEDHNFPKVYFYGKYKLQFKMKNQEKKVIGCTVVELSLIRPWEKPI</sequence>
<dbReference type="GeneID" id="107884636"/>
<evidence type="ECO:0000256" key="1">
    <source>
        <dbReference type="ARBA" id="ARBA00022729"/>
    </source>
</evidence>
<accession>A0A8R2D780</accession>
<organism evidence="2 3">
    <name type="scientific">Acyrthosiphon pisum</name>
    <name type="common">Pea aphid</name>
    <dbReference type="NCBI Taxonomy" id="7029"/>
    <lineage>
        <taxon>Eukaryota</taxon>
        <taxon>Metazoa</taxon>
        <taxon>Ecdysozoa</taxon>
        <taxon>Arthropoda</taxon>
        <taxon>Hexapoda</taxon>
        <taxon>Insecta</taxon>
        <taxon>Pterygota</taxon>
        <taxon>Neoptera</taxon>
        <taxon>Paraneoptera</taxon>
        <taxon>Hemiptera</taxon>
        <taxon>Sternorrhyncha</taxon>
        <taxon>Aphidomorpha</taxon>
        <taxon>Aphidoidea</taxon>
        <taxon>Aphididae</taxon>
        <taxon>Macrosiphini</taxon>
        <taxon>Acyrthosiphon</taxon>
    </lineage>
</organism>